<evidence type="ECO:0000256" key="2">
    <source>
        <dbReference type="SAM" id="MobiDB-lite"/>
    </source>
</evidence>
<evidence type="ECO:0000256" key="1">
    <source>
        <dbReference type="SAM" id="Coils"/>
    </source>
</evidence>
<feature type="coiled-coil region" evidence="1">
    <location>
        <begin position="54"/>
        <end position="107"/>
    </location>
</feature>
<sequence length="203" mass="22726">MTKARKSARAKAPDRASEKPLETVEKDNPSTMAAMDTEAGHINKIRDILFGQQMADYDARFKDLENRIASQIERLRQETDEGLKGMKDLLQKQNELLTERLKDEESKRGQEGKSLSMELTRAEKTLSKTIDALSAQQAQDTQSLGEQLSALSQELSDGLYIQQKEAADNLEQAVRELDDAKLARKALSQMLVEMAGRLTDATK</sequence>
<keyword evidence="4" id="KW-1185">Reference proteome</keyword>
<protein>
    <submittedName>
        <fullName evidence="3">Uncharacterized protein</fullName>
    </submittedName>
</protein>
<evidence type="ECO:0000313" key="4">
    <source>
        <dbReference type="Proteomes" id="UP000427906"/>
    </source>
</evidence>
<keyword evidence="1" id="KW-0175">Coiled coil</keyword>
<accession>A0A5K7YR66</accession>
<proteinExistence type="predicted"/>
<evidence type="ECO:0000313" key="3">
    <source>
        <dbReference type="EMBL" id="BBO70399.1"/>
    </source>
</evidence>
<name>A0A5K7YR66_9BACT</name>
<dbReference type="EMBL" id="AP021874">
    <property type="protein sequence ID" value="BBO70399.1"/>
    <property type="molecule type" value="Genomic_DNA"/>
</dbReference>
<gene>
    <name evidence="3" type="ORF">DSCA_43290</name>
</gene>
<dbReference type="OrthoDB" id="5623405at2"/>
<feature type="coiled-coil region" evidence="1">
    <location>
        <begin position="160"/>
        <end position="190"/>
    </location>
</feature>
<dbReference type="RefSeq" id="WP_155318351.1">
    <property type="nucleotide sequence ID" value="NZ_AP021874.1"/>
</dbReference>
<dbReference type="Proteomes" id="UP000427906">
    <property type="component" value="Chromosome"/>
</dbReference>
<feature type="compositionally biased region" description="Basic and acidic residues" evidence="2">
    <location>
        <begin position="11"/>
        <end position="28"/>
    </location>
</feature>
<feature type="region of interest" description="Disordered" evidence="2">
    <location>
        <begin position="1"/>
        <end position="32"/>
    </location>
</feature>
<dbReference type="AlphaFoldDB" id="A0A5K7YR66"/>
<reference evidence="3 4" key="1">
    <citation type="submission" date="2019-11" db="EMBL/GenBank/DDBJ databases">
        <title>Comparative genomics of hydrocarbon-degrading Desulfosarcina strains.</title>
        <authorList>
            <person name="Watanabe M."/>
            <person name="Kojima H."/>
            <person name="Fukui M."/>
        </authorList>
    </citation>
    <scope>NUCLEOTIDE SEQUENCE [LARGE SCALE GENOMIC DNA]</scope>
    <source>
        <strain evidence="3 4">PL12</strain>
    </source>
</reference>
<dbReference type="KEGG" id="dalk:DSCA_43290"/>
<organism evidence="3 4">
    <name type="scientific">Desulfosarcina alkanivorans</name>
    <dbReference type="NCBI Taxonomy" id="571177"/>
    <lineage>
        <taxon>Bacteria</taxon>
        <taxon>Pseudomonadati</taxon>
        <taxon>Thermodesulfobacteriota</taxon>
        <taxon>Desulfobacteria</taxon>
        <taxon>Desulfobacterales</taxon>
        <taxon>Desulfosarcinaceae</taxon>
        <taxon>Desulfosarcina</taxon>
    </lineage>
</organism>